<keyword evidence="2" id="KW-1185">Reference proteome</keyword>
<reference evidence="1 2" key="1">
    <citation type="journal article" date="2023" name="Hortic Res">
        <title>Pangenome of water caltrop reveals structural variations and asymmetric subgenome divergence after allopolyploidization.</title>
        <authorList>
            <person name="Zhang X."/>
            <person name="Chen Y."/>
            <person name="Wang L."/>
            <person name="Yuan Y."/>
            <person name="Fang M."/>
            <person name="Shi L."/>
            <person name="Lu R."/>
            <person name="Comes H.P."/>
            <person name="Ma Y."/>
            <person name="Chen Y."/>
            <person name="Huang G."/>
            <person name="Zhou Y."/>
            <person name="Zheng Z."/>
            <person name="Qiu Y."/>
        </authorList>
    </citation>
    <scope>NUCLEOTIDE SEQUENCE [LARGE SCALE GENOMIC DNA]</scope>
    <source>
        <tissue evidence="1">Roots</tissue>
    </source>
</reference>
<comment type="caution">
    <text evidence="1">The sequence shown here is derived from an EMBL/GenBank/DDBJ whole genome shotgun (WGS) entry which is preliminary data.</text>
</comment>
<protein>
    <submittedName>
        <fullName evidence="1">Uncharacterized protein</fullName>
    </submittedName>
</protein>
<gene>
    <name evidence="1" type="ORF">SAY87_006465</name>
</gene>
<organism evidence="1 2">
    <name type="scientific">Trapa incisa</name>
    <dbReference type="NCBI Taxonomy" id="236973"/>
    <lineage>
        <taxon>Eukaryota</taxon>
        <taxon>Viridiplantae</taxon>
        <taxon>Streptophyta</taxon>
        <taxon>Embryophyta</taxon>
        <taxon>Tracheophyta</taxon>
        <taxon>Spermatophyta</taxon>
        <taxon>Magnoliopsida</taxon>
        <taxon>eudicotyledons</taxon>
        <taxon>Gunneridae</taxon>
        <taxon>Pentapetalae</taxon>
        <taxon>rosids</taxon>
        <taxon>malvids</taxon>
        <taxon>Myrtales</taxon>
        <taxon>Lythraceae</taxon>
        <taxon>Trapa</taxon>
    </lineage>
</organism>
<evidence type="ECO:0000313" key="1">
    <source>
        <dbReference type="EMBL" id="KAK4756338.1"/>
    </source>
</evidence>
<dbReference type="EMBL" id="JAXIOK010000013">
    <property type="protein sequence ID" value="KAK4756338.1"/>
    <property type="molecule type" value="Genomic_DNA"/>
</dbReference>
<dbReference type="AlphaFoldDB" id="A0AAN7K2R2"/>
<name>A0AAN7K2R2_9MYRT</name>
<accession>A0AAN7K2R2</accession>
<dbReference type="Proteomes" id="UP001345219">
    <property type="component" value="Chromosome 6"/>
</dbReference>
<evidence type="ECO:0000313" key="2">
    <source>
        <dbReference type="Proteomes" id="UP001345219"/>
    </source>
</evidence>
<proteinExistence type="predicted"/>
<sequence length="212" mass="22175">MSSGVQLAQVKALGVWRSNSGEGLPFGGALLEELVAWSSLLVEPTGELVGAQWSGITARGSYWGVGRDCSGGGSLIENSRLSGSSCTAWSIKLASPSHSSCTSRSIGARLVLTFVCLLGTSDGGEAPSKRRRIGAVVPLAPLPLAISRAREDSFSPSLDSAVQPLLATANANSQTSRQFWKIGDDNGVSVYSDRALTSGMLRFTLSLPKYPD</sequence>